<accession>A0A0K8RGF3</accession>
<sequence>MKVLVVVALLVVLVYRTSAADMCDVLSEDPSRVEMIYVCIEALSSPKLKYDIYDKIKNVLSVRQDIRLLRSYSLPEPAL</sequence>
<dbReference type="AlphaFoldDB" id="A0A0K8RGF3"/>
<evidence type="ECO:0000256" key="1">
    <source>
        <dbReference type="SAM" id="SignalP"/>
    </source>
</evidence>
<reference evidence="2" key="1">
    <citation type="submission" date="2012-12" db="EMBL/GenBank/DDBJ databases">
        <title>Identification and characterization of a phenylalanine ammonia-lyase gene family in Isatis indigotica Fort.</title>
        <authorList>
            <person name="Liu Q."/>
            <person name="Chen J."/>
            <person name="Zhou X."/>
            <person name="Di P."/>
            <person name="Xiao Y."/>
            <person name="Xuan H."/>
            <person name="Zhang L."/>
            <person name="Chen W."/>
        </authorList>
    </citation>
    <scope>NUCLEOTIDE SEQUENCE</scope>
    <source>
        <tissue evidence="2">Salivary gland</tissue>
    </source>
</reference>
<organism evidence="2">
    <name type="scientific">Ixodes ricinus</name>
    <name type="common">Common tick</name>
    <name type="synonym">Acarus ricinus</name>
    <dbReference type="NCBI Taxonomy" id="34613"/>
    <lineage>
        <taxon>Eukaryota</taxon>
        <taxon>Metazoa</taxon>
        <taxon>Ecdysozoa</taxon>
        <taxon>Arthropoda</taxon>
        <taxon>Chelicerata</taxon>
        <taxon>Arachnida</taxon>
        <taxon>Acari</taxon>
        <taxon>Parasitiformes</taxon>
        <taxon>Ixodida</taxon>
        <taxon>Ixodoidea</taxon>
        <taxon>Ixodidae</taxon>
        <taxon>Ixodinae</taxon>
        <taxon>Ixodes</taxon>
    </lineage>
</organism>
<evidence type="ECO:0000313" key="2">
    <source>
        <dbReference type="EMBL" id="JAA69589.1"/>
    </source>
</evidence>
<keyword evidence="1" id="KW-0732">Signal</keyword>
<evidence type="ECO:0008006" key="3">
    <source>
        <dbReference type="Google" id="ProtNLM"/>
    </source>
</evidence>
<name>A0A0K8RGF3_IXORI</name>
<feature type="chain" id="PRO_5005517429" description="Secreted protein" evidence="1">
    <location>
        <begin position="20"/>
        <end position="79"/>
    </location>
</feature>
<feature type="signal peptide" evidence="1">
    <location>
        <begin position="1"/>
        <end position="19"/>
    </location>
</feature>
<proteinExistence type="evidence at transcript level"/>
<dbReference type="EMBL" id="GADI01004219">
    <property type="protein sequence ID" value="JAA69589.1"/>
    <property type="molecule type" value="mRNA"/>
</dbReference>
<protein>
    <recommendedName>
        <fullName evidence="3">Secreted protein</fullName>
    </recommendedName>
</protein>